<proteinExistence type="predicted"/>
<dbReference type="Proteomes" id="UP000186922">
    <property type="component" value="Unassembled WGS sequence"/>
</dbReference>
<dbReference type="EMBL" id="BDGG01000007">
    <property type="protein sequence ID" value="GAV01295.1"/>
    <property type="molecule type" value="Genomic_DNA"/>
</dbReference>
<evidence type="ECO:0000313" key="1">
    <source>
        <dbReference type="EMBL" id="GAV01295.1"/>
    </source>
</evidence>
<keyword evidence="2" id="KW-1185">Reference proteome</keyword>
<organism evidence="1 2">
    <name type="scientific">Ramazzottius varieornatus</name>
    <name type="common">Water bear</name>
    <name type="synonym">Tardigrade</name>
    <dbReference type="NCBI Taxonomy" id="947166"/>
    <lineage>
        <taxon>Eukaryota</taxon>
        <taxon>Metazoa</taxon>
        <taxon>Ecdysozoa</taxon>
        <taxon>Tardigrada</taxon>
        <taxon>Eutardigrada</taxon>
        <taxon>Parachela</taxon>
        <taxon>Hypsibioidea</taxon>
        <taxon>Ramazzottiidae</taxon>
        <taxon>Ramazzottius</taxon>
    </lineage>
</organism>
<sequence>MVVMKVLQAKIELRKPVCQTDSAARSASYRAGAFQIKVTMPPQFHIQNTTPEPYAAK</sequence>
<dbReference type="AlphaFoldDB" id="A0A1D1VI37"/>
<comment type="caution">
    <text evidence="1">The sequence shown here is derived from an EMBL/GenBank/DDBJ whole genome shotgun (WGS) entry which is preliminary data.</text>
</comment>
<evidence type="ECO:0000313" key="2">
    <source>
        <dbReference type="Proteomes" id="UP000186922"/>
    </source>
</evidence>
<gene>
    <name evidence="1" type="primary">RvY_12032-1</name>
    <name evidence="1" type="synonym">RvY_12032.1</name>
    <name evidence="1" type="ORF">RvY_12032</name>
</gene>
<protein>
    <submittedName>
        <fullName evidence="1">Uncharacterized protein</fullName>
    </submittedName>
</protein>
<name>A0A1D1VI37_RAMVA</name>
<accession>A0A1D1VI37</accession>
<reference evidence="1 2" key="1">
    <citation type="journal article" date="2016" name="Nat. Commun.">
        <title>Extremotolerant tardigrade genome and improved radiotolerance of human cultured cells by tardigrade-unique protein.</title>
        <authorList>
            <person name="Hashimoto T."/>
            <person name="Horikawa D.D."/>
            <person name="Saito Y."/>
            <person name="Kuwahara H."/>
            <person name="Kozuka-Hata H."/>
            <person name="Shin-I T."/>
            <person name="Minakuchi Y."/>
            <person name="Ohishi K."/>
            <person name="Motoyama A."/>
            <person name="Aizu T."/>
            <person name="Enomoto A."/>
            <person name="Kondo K."/>
            <person name="Tanaka S."/>
            <person name="Hara Y."/>
            <person name="Koshikawa S."/>
            <person name="Sagara H."/>
            <person name="Miura T."/>
            <person name="Yokobori S."/>
            <person name="Miyagawa K."/>
            <person name="Suzuki Y."/>
            <person name="Kubo T."/>
            <person name="Oyama M."/>
            <person name="Kohara Y."/>
            <person name="Fujiyama A."/>
            <person name="Arakawa K."/>
            <person name="Katayama T."/>
            <person name="Toyoda A."/>
            <person name="Kunieda T."/>
        </authorList>
    </citation>
    <scope>NUCLEOTIDE SEQUENCE [LARGE SCALE GENOMIC DNA]</scope>
    <source>
        <strain evidence="1 2">YOKOZUNA-1</strain>
    </source>
</reference>